<evidence type="ECO:0000313" key="2">
    <source>
        <dbReference type="EMBL" id="EGP89168.1"/>
    </source>
</evidence>
<organism evidence="2 3">
    <name type="scientific">Zymoseptoria tritici (strain CBS 115943 / IPO323)</name>
    <name type="common">Speckled leaf blotch fungus</name>
    <name type="synonym">Septoria tritici</name>
    <dbReference type="NCBI Taxonomy" id="336722"/>
    <lineage>
        <taxon>Eukaryota</taxon>
        <taxon>Fungi</taxon>
        <taxon>Dikarya</taxon>
        <taxon>Ascomycota</taxon>
        <taxon>Pezizomycotina</taxon>
        <taxon>Dothideomycetes</taxon>
        <taxon>Dothideomycetidae</taxon>
        <taxon>Mycosphaerellales</taxon>
        <taxon>Mycosphaerellaceae</taxon>
        <taxon>Zymoseptoria</taxon>
    </lineage>
</organism>
<dbReference type="RefSeq" id="XP_003854192.1">
    <property type="nucleotide sequence ID" value="XM_003854144.1"/>
</dbReference>
<dbReference type="EMBL" id="CM001198">
    <property type="protein sequence ID" value="EGP89168.1"/>
    <property type="molecule type" value="Genomic_DNA"/>
</dbReference>
<feature type="domain" description="NACHT-NTPase and P-loop NTPases N-terminal" evidence="1">
    <location>
        <begin position="8"/>
        <end position="110"/>
    </location>
</feature>
<sequence length="117" mass="13044">MADPLSIISSIITLLQAAKTAYDTVQGAIRLPEAFGQIHSRIDLATETLVEIKRRYKGQTNEENKIKGTLRECERDAENIKKIFVAVCSAASSDWLDRQRGYVSNIVHDHKGTPCTL</sequence>
<dbReference type="InterPro" id="IPR031352">
    <property type="entry name" value="SesA"/>
</dbReference>
<dbReference type="GeneID" id="13404532"/>
<protein>
    <recommendedName>
        <fullName evidence="1">NACHT-NTPase and P-loop NTPases N-terminal domain-containing protein</fullName>
    </recommendedName>
</protein>
<gene>
    <name evidence="2" type="ORF">MYCGRDRAFT_92136</name>
</gene>
<name>F9X747_ZYMTI</name>
<dbReference type="KEGG" id="ztr:MYCGRDRAFT_92136"/>
<dbReference type="HOGENOM" id="CLU_2086699_0_0_1"/>
<reference evidence="2 3" key="1">
    <citation type="journal article" date="2011" name="PLoS Genet.">
        <title>Finished genome of the fungal wheat pathogen Mycosphaerella graminicola reveals dispensome structure, chromosome plasticity, and stealth pathogenesis.</title>
        <authorList>
            <person name="Goodwin S.B."/>
            <person name="Ben M'barek S."/>
            <person name="Dhillon B."/>
            <person name="Wittenberg A.H.J."/>
            <person name="Crane C.F."/>
            <person name="Hane J.K."/>
            <person name="Foster A.J."/>
            <person name="Van der Lee T.A.J."/>
            <person name="Grimwood J."/>
            <person name="Aerts A."/>
            <person name="Antoniw J."/>
            <person name="Bailey A."/>
            <person name="Bluhm B."/>
            <person name="Bowler J."/>
            <person name="Bristow J."/>
            <person name="van der Burgt A."/>
            <person name="Canto-Canche B."/>
            <person name="Churchill A.C.L."/>
            <person name="Conde-Ferraez L."/>
            <person name="Cools H.J."/>
            <person name="Coutinho P.M."/>
            <person name="Csukai M."/>
            <person name="Dehal P."/>
            <person name="De Wit P."/>
            <person name="Donzelli B."/>
            <person name="van de Geest H.C."/>
            <person name="van Ham R.C.H.J."/>
            <person name="Hammond-Kosack K.E."/>
            <person name="Henrissat B."/>
            <person name="Kilian A."/>
            <person name="Kobayashi A.K."/>
            <person name="Koopmann E."/>
            <person name="Kourmpetis Y."/>
            <person name="Kuzniar A."/>
            <person name="Lindquist E."/>
            <person name="Lombard V."/>
            <person name="Maliepaard C."/>
            <person name="Martins N."/>
            <person name="Mehrabi R."/>
            <person name="Nap J.P.H."/>
            <person name="Ponomarenko A."/>
            <person name="Rudd J.J."/>
            <person name="Salamov A."/>
            <person name="Schmutz J."/>
            <person name="Schouten H.J."/>
            <person name="Shapiro H."/>
            <person name="Stergiopoulos I."/>
            <person name="Torriani S.F.F."/>
            <person name="Tu H."/>
            <person name="de Vries R.P."/>
            <person name="Waalwijk C."/>
            <person name="Ware S.B."/>
            <person name="Wiebenga A."/>
            <person name="Zwiers L.-H."/>
            <person name="Oliver R.P."/>
            <person name="Grigoriev I.V."/>
            <person name="Kema G.H.J."/>
        </authorList>
    </citation>
    <scope>NUCLEOTIDE SEQUENCE [LARGE SCALE GENOMIC DNA]</scope>
    <source>
        <strain evidence="3">CBS 115943 / IPO323</strain>
    </source>
</reference>
<dbReference type="OrthoDB" id="195446at2759"/>
<keyword evidence="3" id="KW-1185">Reference proteome</keyword>
<accession>F9X747</accession>
<dbReference type="InParanoid" id="F9X747"/>
<evidence type="ECO:0000259" key="1">
    <source>
        <dbReference type="Pfam" id="PF17107"/>
    </source>
</evidence>
<dbReference type="AlphaFoldDB" id="F9X747"/>
<proteinExistence type="predicted"/>
<dbReference type="Pfam" id="PF17107">
    <property type="entry name" value="SesA"/>
    <property type="match status" value="1"/>
</dbReference>
<dbReference type="Proteomes" id="UP000008062">
    <property type="component" value="Chromosome 3"/>
</dbReference>
<evidence type="ECO:0000313" key="3">
    <source>
        <dbReference type="Proteomes" id="UP000008062"/>
    </source>
</evidence>